<accession>A0A4Y2E7T9</accession>
<comment type="caution">
    <text evidence="1">The sequence shown here is derived from an EMBL/GenBank/DDBJ whole genome shotgun (WGS) entry which is preliminary data.</text>
</comment>
<evidence type="ECO:0000313" key="2">
    <source>
        <dbReference type="Proteomes" id="UP000499080"/>
    </source>
</evidence>
<sequence length="98" mass="10689">MKTGISRSIPEKWKGVRGGEDRSLVPVLPLAHIMLRPWDGKFGNLGIRIDGGVSSLETQAGTIMSDDSGAAEIEIPDRLMNIIDLDQDYAEPPPSEMK</sequence>
<proteinExistence type="predicted"/>
<dbReference type="EMBL" id="BGPR01000533">
    <property type="protein sequence ID" value="GBM25223.1"/>
    <property type="molecule type" value="Genomic_DNA"/>
</dbReference>
<protein>
    <submittedName>
        <fullName evidence="1">Uncharacterized protein</fullName>
    </submittedName>
</protein>
<dbReference type="AlphaFoldDB" id="A0A4Y2E7T9"/>
<organism evidence="1 2">
    <name type="scientific">Araneus ventricosus</name>
    <name type="common">Orbweaver spider</name>
    <name type="synonym">Epeira ventricosa</name>
    <dbReference type="NCBI Taxonomy" id="182803"/>
    <lineage>
        <taxon>Eukaryota</taxon>
        <taxon>Metazoa</taxon>
        <taxon>Ecdysozoa</taxon>
        <taxon>Arthropoda</taxon>
        <taxon>Chelicerata</taxon>
        <taxon>Arachnida</taxon>
        <taxon>Araneae</taxon>
        <taxon>Araneomorphae</taxon>
        <taxon>Entelegynae</taxon>
        <taxon>Araneoidea</taxon>
        <taxon>Araneidae</taxon>
        <taxon>Araneus</taxon>
    </lineage>
</organism>
<reference evidence="1 2" key="1">
    <citation type="journal article" date="2019" name="Sci. Rep.">
        <title>Orb-weaving spider Araneus ventricosus genome elucidates the spidroin gene catalogue.</title>
        <authorList>
            <person name="Kono N."/>
            <person name="Nakamura H."/>
            <person name="Ohtoshi R."/>
            <person name="Moran D.A.P."/>
            <person name="Shinohara A."/>
            <person name="Yoshida Y."/>
            <person name="Fujiwara M."/>
            <person name="Mori M."/>
            <person name="Tomita M."/>
            <person name="Arakawa K."/>
        </authorList>
    </citation>
    <scope>NUCLEOTIDE SEQUENCE [LARGE SCALE GENOMIC DNA]</scope>
</reference>
<name>A0A4Y2E7T9_ARAVE</name>
<dbReference type="Proteomes" id="UP000499080">
    <property type="component" value="Unassembled WGS sequence"/>
</dbReference>
<keyword evidence="2" id="KW-1185">Reference proteome</keyword>
<gene>
    <name evidence="1" type="ORF">AVEN_153407_1</name>
</gene>
<evidence type="ECO:0000313" key="1">
    <source>
        <dbReference type="EMBL" id="GBM25223.1"/>
    </source>
</evidence>